<evidence type="ECO:0000313" key="1">
    <source>
        <dbReference type="EMBL" id="KAF0711678.1"/>
    </source>
</evidence>
<keyword evidence="2" id="KW-1185">Reference proteome</keyword>
<sequence length="106" mass="12576">MTLKKKKKIEELQYHLNVILHTFISIGIDIFLTKITIYFPCIKCVGEHRSFAPKKNKFRRLKFTFGLTLLDPNEVSNCFVEDFVHGIPDDLKYQEFADYLVDNYIR</sequence>
<proteinExistence type="predicted"/>
<name>A0A6G0VW38_APHCR</name>
<organism evidence="1 2">
    <name type="scientific">Aphis craccivora</name>
    <name type="common">Cowpea aphid</name>
    <dbReference type="NCBI Taxonomy" id="307492"/>
    <lineage>
        <taxon>Eukaryota</taxon>
        <taxon>Metazoa</taxon>
        <taxon>Ecdysozoa</taxon>
        <taxon>Arthropoda</taxon>
        <taxon>Hexapoda</taxon>
        <taxon>Insecta</taxon>
        <taxon>Pterygota</taxon>
        <taxon>Neoptera</taxon>
        <taxon>Paraneoptera</taxon>
        <taxon>Hemiptera</taxon>
        <taxon>Sternorrhyncha</taxon>
        <taxon>Aphidomorpha</taxon>
        <taxon>Aphidoidea</taxon>
        <taxon>Aphididae</taxon>
        <taxon>Aphidini</taxon>
        <taxon>Aphis</taxon>
        <taxon>Aphis</taxon>
    </lineage>
</organism>
<evidence type="ECO:0000313" key="2">
    <source>
        <dbReference type="Proteomes" id="UP000478052"/>
    </source>
</evidence>
<accession>A0A6G0VW38</accession>
<dbReference type="Proteomes" id="UP000478052">
    <property type="component" value="Unassembled WGS sequence"/>
</dbReference>
<evidence type="ECO:0008006" key="3">
    <source>
        <dbReference type="Google" id="ProtNLM"/>
    </source>
</evidence>
<dbReference type="EMBL" id="VUJU01011181">
    <property type="protein sequence ID" value="KAF0711678.1"/>
    <property type="molecule type" value="Genomic_DNA"/>
</dbReference>
<gene>
    <name evidence="1" type="ORF">FWK35_00026504</name>
</gene>
<dbReference type="AlphaFoldDB" id="A0A6G0VW38"/>
<protein>
    <recommendedName>
        <fullName evidence="3">MULE domain-containing protein</fullName>
    </recommendedName>
</protein>
<comment type="caution">
    <text evidence="1">The sequence shown here is derived from an EMBL/GenBank/DDBJ whole genome shotgun (WGS) entry which is preliminary data.</text>
</comment>
<reference evidence="1 2" key="1">
    <citation type="submission" date="2019-08" db="EMBL/GenBank/DDBJ databases">
        <title>Whole genome of Aphis craccivora.</title>
        <authorList>
            <person name="Voronova N.V."/>
            <person name="Shulinski R.S."/>
            <person name="Bandarenka Y.V."/>
            <person name="Zhorov D.G."/>
            <person name="Warner D."/>
        </authorList>
    </citation>
    <scope>NUCLEOTIDE SEQUENCE [LARGE SCALE GENOMIC DNA]</scope>
    <source>
        <strain evidence="1">180601</strain>
        <tissue evidence="1">Whole Body</tissue>
    </source>
</reference>